<keyword evidence="1" id="KW-0472">Membrane</keyword>
<sequence length="429" mass="46028">MLNTAGLSLDQAPPIRVPFAFFLAAPFFVFLAGALLLWQGEAALLTRWSPSALALTHLIALGFLTQVMLGALFQMLPVLIGARVPGAAWIAPLVQVFLILGTLALAVGLQWGGAVWLSLGGGALAVGLAVFMGAAGVALARGRGAPRTLQAMRLALFGLLMTLLLGVLLVAGLLGVPIGGLTAWVDLHLGWALLGWVGMLILGVGYQVVPMFHVTPAYPAWLARPAAWVILSGLLLATAATLMGWGGLAVWGFGSAVGVLAIFALVTLDQQRRRERPRIDVTLLHWWSAMLSVLLAAVVWLSDGRAELVGVLVLVGVGLGLPSGMLFKIMPFLSWFHLQHRQVAARRFDVRLPHMQAFIPERWARVQFGLHLSALLALTLAAVWPETVWLTPLGALMMMSAAALLSWLQLGCYRRHLQIGRRFLTSCAQ</sequence>
<feature type="transmembrane region" description="Helical" evidence="1">
    <location>
        <begin position="308"/>
        <end position="327"/>
    </location>
</feature>
<keyword evidence="1" id="KW-1133">Transmembrane helix</keyword>
<feature type="transmembrane region" description="Helical" evidence="1">
    <location>
        <begin position="20"/>
        <end position="38"/>
    </location>
</feature>
<dbReference type="RefSeq" id="WP_176977354.1">
    <property type="nucleotide sequence ID" value="NZ_JABZEO010000011.1"/>
</dbReference>
<feature type="transmembrane region" description="Helical" evidence="1">
    <location>
        <begin position="58"/>
        <end position="80"/>
    </location>
</feature>
<keyword evidence="1" id="KW-0812">Transmembrane</keyword>
<feature type="transmembrane region" description="Helical" evidence="1">
    <location>
        <begin position="221"/>
        <end position="242"/>
    </location>
</feature>
<feature type="transmembrane region" description="Helical" evidence="1">
    <location>
        <begin position="281"/>
        <end position="302"/>
    </location>
</feature>
<feature type="transmembrane region" description="Helical" evidence="1">
    <location>
        <begin position="390"/>
        <end position="413"/>
    </location>
</feature>
<reference evidence="2 3" key="1">
    <citation type="submission" date="2020-06" db="EMBL/GenBank/DDBJ databases">
        <title>Whole-genome sequence of Allochromatium humboldtianum DSM 21881, type strain.</title>
        <authorList>
            <person name="Kyndt J.A."/>
            <person name="Meyer T.E."/>
        </authorList>
    </citation>
    <scope>NUCLEOTIDE SEQUENCE [LARGE SCALE GENOMIC DNA]</scope>
    <source>
        <strain evidence="2 3">DSM 21881</strain>
    </source>
</reference>
<keyword evidence="3" id="KW-1185">Reference proteome</keyword>
<protein>
    <submittedName>
        <fullName evidence="2">Uncharacterized protein</fullName>
    </submittedName>
</protein>
<feature type="transmembrane region" description="Helical" evidence="1">
    <location>
        <begin position="152"/>
        <end position="176"/>
    </location>
</feature>
<dbReference type="Proteomes" id="UP000592294">
    <property type="component" value="Unassembled WGS sequence"/>
</dbReference>
<proteinExistence type="predicted"/>
<dbReference type="EMBL" id="JABZEO010000011">
    <property type="protein sequence ID" value="NVZ10618.1"/>
    <property type="molecule type" value="Genomic_DNA"/>
</dbReference>
<feature type="transmembrane region" description="Helical" evidence="1">
    <location>
        <begin position="188"/>
        <end position="209"/>
    </location>
</feature>
<evidence type="ECO:0000256" key="1">
    <source>
        <dbReference type="SAM" id="Phobius"/>
    </source>
</evidence>
<comment type="caution">
    <text evidence="2">The sequence shown here is derived from an EMBL/GenBank/DDBJ whole genome shotgun (WGS) entry which is preliminary data.</text>
</comment>
<gene>
    <name evidence="2" type="ORF">HW932_15245</name>
</gene>
<name>A0A850RBC7_9GAMM</name>
<accession>A0A850RBC7</accession>
<organism evidence="2 3">
    <name type="scientific">Allochromatium humboldtianum</name>
    <dbReference type="NCBI Taxonomy" id="504901"/>
    <lineage>
        <taxon>Bacteria</taxon>
        <taxon>Pseudomonadati</taxon>
        <taxon>Pseudomonadota</taxon>
        <taxon>Gammaproteobacteria</taxon>
        <taxon>Chromatiales</taxon>
        <taxon>Chromatiaceae</taxon>
        <taxon>Allochromatium</taxon>
    </lineage>
</organism>
<feature type="transmembrane region" description="Helical" evidence="1">
    <location>
        <begin position="248"/>
        <end position="269"/>
    </location>
</feature>
<feature type="transmembrane region" description="Helical" evidence="1">
    <location>
        <begin position="363"/>
        <end position="384"/>
    </location>
</feature>
<evidence type="ECO:0000313" key="3">
    <source>
        <dbReference type="Proteomes" id="UP000592294"/>
    </source>
</evidence>
<feature type="transmembrane region" description="Helical" evidence="1">
    <location>
        <begin position="87"/>
        <end position="109"/>
    </location>
</feature>
<feature type="transmembrane region" description="Helical" evidence="1">
    <location>
        <begin position="115"/>
        <end position="140"/>
    </location>
</feature>
<evidence type="ECO:0000313" key="2">
    <source>
        <dbReference type="EMBL" id="NVZ10618.1"/>
    </source>
</evidence>
<dbReference type="AlphaFoldDB" id="A0A850RBC7"/>